<dbReference type="NCBIfam" id="NF033788">
    <property type="entry name" value="HTH_metalloreg"/>
    <property type="match status" value="1"/>
</dbReference>
<dbReference type="PANTHER" id="PTHR38600:SF1">
    <property type="entry name" value="TRANSCRIPTIONAL REGULATORY PROTEIN"/>
    <property type="match status" value="1"/>
</dbReference>
<evidence type="ECO:0000313" key="3">
    <source>
        <dbReference type="Proteomes" id="UP001597237"/>
    </source>
</evidence>
<dbReference type="SUPFAM" id="SSF46785">
    <property type="entry name" value="Winged helix' DNA-binding domain"/>
    <property type="match status" value="1"/>
</dbReference>
<dbReference type="PROSITE" id="PS50987">
    <property type="entry name" value="HTH_ARSR_2"/>
    <property type="match status" value="1"/>
</dbReference>
<reference evidence="3" key="1">
    <citation type="journal article" date="2019" name="Int. J. Syst. Evol. Microbiol.">
        <title>The Global Catalogue of Microorganisms (GCM) 10K type strain sequencing project: providing services to taxonomists for standard genome sequencing and annotation.</title>
        <authorList>
            <consortium name="The Broad Institute Genomics Platform"/>
            <consortium name="The Broad Institute Genome Sequencing Center for Infectious Disease"/>
            <person name="Wu L."/>
            <person name="Ma J."/>
        </authorList>
    </citation>
    <scope>NUCLEOTIDE SEQUENCE [LARGE SCALE GENOMIC DNA]</scope>
    <source>
        <strain evidence="3">DFY28</strain>
    </source>
</reference>
<dbReference type="PANTHER" id="PTHR38600">
    <property type="entry name" value="TRANSCRIPTIONAL REGULATORY PROTEIN"/>
    <property type="match status" value="1"/>
</dbReference>
<dbReference type="Gene3D" id="1.10.10.10">
    <property type="entry name" value="Winged helix-like DNA-binding domain superfamily/Winged helix DNA-binding domain"/>
    <property type="match status" value="1"/>
</dbReference>
<name>A0ABW4N7F7_9CAUL</name>
<dbReference type="InterPro" id="IPR036390">
    <property type="entry name" value="WH_DNA-bd_sf"/>
</dbReference>
<keyword evidence="3" id="KW-1185">Reference proteome</keyword>
<dbReference type="InterPro" id="IPR036388">
    <property type="entry name" value="WH-like_DNA-bd_sf"/>
</dbReference>
<sequence length="112" mass="12933">MAQAHTAAVDRTLSALADPHRRRVVELLRERPRPAGELAREVGLAPPAMSRHLRTLRESGLVEESHPEFDARVRVYALRPEPMVHLIRWLEETERMWSEQLLAFKRHVEGDA</sequence>
<dbReference type="EMBL" id="JBHUEY010000006">
    <property type="protein sequence ID" value="MFD1784595.1"/>
    <property type="molecule type" value="Genomic_DNA"/>
</dbReference>
<comment type="caution">
    <text evidence="2">The sequence shown here is derived from an EMBL/GenBank/DDBJ whole genome shotgun (WGS) entry which is preliminary data.</text>
</comment>
<dbReference type="InterPro" id="IPR011991">
    <property type="entry name" value="ArsR-like_HTH"/>
</dbReference>
<proteinExistence type="predicted"/>
<protein>
    <submittedName>
        <fullName evidence="2">ArsR/SmtB family transcription factor</fullName>
    </submittedName>
</protein>
<dbReference type="SMART" id="SM00418">
    <property type="entry name" value="HTH_ARSR"/>
    <property type="match status" value="1"/>
</dbReference>
<evidence type="ECO:0000313" key="2">
    <source>
        <dbReference type="EMBL" id="MFD1784595.1"/>
    </source>
</evidence>
<dbReference type="RefSeq" id="WP_377280739.1">
    <property type="nucleotide sequence ID" value="NZ_JBHRSI010000002.1"/>
</dbReference>
<dbReference type="InterPro" id="IPR001845">
    <property type="entry name" value="HTH_ArsR_DNA-bd_dom"/>
</dbReference>
<dbReference type="CDD" id="cd00090">
    <property type="entry name" value="HTH_ARSR"/>
    <property type="match status" value="1"/>
</dbReference>
<dbReference type="Pfam" id="PF12840">
    <property type="entry name" value="HTH_20"/>
    <property type="match status" value="1"/>
</dbReference>
<dbReference type="Proteomes" id="UP001597237">
    <property type="component" value="Unassembled WGS sequence"/>
</dbReference>
<feature type="domain" description="HTH arsR-type" evidence="1">
    <location>
        <begin position="1"/>
        <end position="101"/>
    </location>
</feature>
<accession>A0ABW4N7F7</accession>
<gene>
    <name evidence="2" type="ORF">ACFSC0_14415</name>
</gene>
<organism evidence="2 3">
    <name type="scientific">Phenylobacterium terrae</name>
    <dbReference type="NCBI Taxonomy" id="2665495"/>
    <lineage>
        <taxon>Bacteria</taxon>
        <taxon>Pseudomonadati</taxon>
        <taxon>Pseudomonadota</taxon>
        <taxon>Alphaproteobacteria</taxon>
        <taxon>Caulobacterales</taxon>
        <taxon>Caulobacteraceae</taxon>
        <taxon>Phenylobacterium</taxon>
    </lineage>
</organism>
<evidence type="ECO:0000259" key="1">
    <source>
        <dbReference type="PROSITE" id="PS50987"/>
    </source>
</evidence>